<protein>
    <submittedName>
        <fullName evidence="1">Uncharacterized protein</fullName>
    </submittedName>
</protein>
<organism evidence="1 2">
    <name type="scientific">Dallia pectoralis</name>
    <name type="common">Alaska blackfish</name>
    <dbReference type="NCBI Taxonomy" id="75939"/>
    <lineage>
        <taxon>Eukaryota</taxon>
        <taxon>Metazoa</taxon>
        <taxon>Chordata</taxon>
        <taxon>Craniata</taxon>
        <taxon>Vertebrata</taxon>
        <taxon>Euteleostomi</taxon>
        <taxon>Actinopterygii</taxon>
        <taxon>Neopterygii</taxon>
        <taxon>Teleostei</taxon>
        <taxon>Protacanthopterygii</taxon>
        <taxon>Esociformes</taxon>
        <taxon>Umbridae</taxon>
        <taxon>Dallia</taxon>
    </lineage>
</organism>
<accession>A0ACC2H5E7</accession>
<name>A0ACC2H5E7_DALPE</name>
<gene>
    <name evidence="1" type="ORF">DPEC_G00055730</name>
</gene>
<dbReference type="EMBL" id="CM055732">
    <property type="protein sequence ID" value="KAJ8011203.1"/>
    <property type="molecule type" value="Genomic_DNA"/>
</dbReference>
<comment type="caution">
    <text evidence="1">The sequence shown here is derived from an EMBL/GenBank/DDBJ whole genome shotgun (WGS) entry which is preliminary data.</text>
</comment>
<reference evidence="1" key="1">
    <citation type="submission" date="2021-05" db="EMBL/GenBank/DDBJ databases">
        <authorList>
            <person name="Pan Q."/>
            <person name="Jouanno E."/>
            <person name="Zahm M."/>
            <person name="Klopp C."/>
            <person name="Cabau C."/>
            <person name="Louis A."/>
            <person name="Berthelot C."/>
            <person name="Parey E."/>
            <person name="Roest Crollius H."/>
            <person name="Montfort J."/>
            <person name="Robinson-Rechavi M."/>
            <person name="Bouchez O."/>
            <person name="Lampietro C."/>
            <person name="Lopez Roques C."/>
            <person name="Donnadieu C."/>
            <person name="Postlethwait J."/>
            <person name="Bobe J."/>
            <person name="Dillon D."/>
            <person name="Chandos A."/>
            <person name="von Hippel F."/>
            <person name="Guiguen Y."/>
        </authorList>
    </citation>
    <scope>NUCLEOTIDE SEQUENCE</scope>
    <source>
        <strain evidence="1">YG-Jan2019</strain>
    </source>
</reference>
<dbReference type="Proteomes" id="UP001157502">
    <property type="component" value="Chromosome 5"/>
</dbReference>
<proteinExistence type="predicted"/>
<evidence type="ECO:0000313" key="2">
    <source>
        <dbReference type="Proteomes" id="UP001157502"/>
    </source>
</evidence>
<evidence type="ECO:0000313" key="1">
    <source>
        <dbReference type="EMBL" id="KAJ8011203.1"/>
    </source>
</evidence>
<sequence length="119" mass="13240">MKPSQQDSQNRILTIPFEEYAKTWTTIGTTKADSYMRNKSRRPKKTDPSGLGSQECVNQMKNNKQPAWQNTRHADTRTKHAEALPVHQGPPQSSWQTATQPVGDLDGAAGGLDTMSDKE</sequence>
<keyword evidence="2" id="KW-1185">Reference proteome</keyword>